<dbReference type="InterPro" id="IPR031157">
    <property type="entry name" value="G_TR_CS"/>
</dbReference>
<reference evidence="8 9" key="1">
    <citation type="submission" date="2019-02" db="EMBL/GenBank/DDBJ databases">
        <title>Sequencing the genomes of 1000 actinobacteria strains.</title>
        <authorList>
            <person name="Klenk H.-P."/>
        </authorList>
    </citation>
    <scope>NUCLEOTIDE SEQUENCE [LARGE SCALE GENOMIC DNA]</scope>
    <source>
        <strain evidence="8 9">DSM 17364</strain>
    </source>
</reference>
<accession>A0A4Q8ABA4</accession>
<protein>
    <recommendedName>
        <fullName evidence="1">sulfate adenylyltransferase</fullName>
        <ecNumber evidence="1">2.7.7.4</ecNumber>
    </recommendedName>
</protein>
<dbReference type="GO" id="GO:0005525">
    <property type="term" value="F:GTP binding"/>
    <property type="evidence" value="ECO:0007669"/>
    <property type="project" value="UniProtKB-KW"/>
</dbReference>
<dbReference type="RefSeq" id="WP_102161130.1">
    <property type="nucleotide sequence ID" value="NZ_PGGT01000071.1"/>
</dbReference>
<dbReference type="PROSITE" id="PS51722">
    <property type="entry name" value="G_TR_2"/>
    <property type="match status" value="1"/>
</dbReference>
<dbReference type="AlphaFoldDB" id="A0A4Q8ABA4"/>
<keyword evidence="2 8" id="KW-0808">Transferase</keyword>
<dbReference type="InterPro" id="IPR027417">
    <property type="entry name" value="P-loop_NTPase"/>
</dbReference>
<organism evidence="8 9">
    <name type="scientific">Zhihengliuella halotolerans</name>
    <dbReference type="NCBI Taxonomy" id="370736"/>
    <lineage>
        <taxon>Bacteria</taxon>
        <taxon>Bacillati</taxon>
        <taxon>Actinomycetota</taxon>
        <taxon>Actinomycetes</taxon>
        <taxon>Micrococcales</taxon>
        <taxon>Micrococcaceae</taxon>
        <taxon>Zhihengliuella</taxon>
    </lineage>
</organism>
<evidence type="ECO:0000256" key="6">
    <source>
        <dbReference type="ARBA" id="ARBA00023134"/>
    </source>
</evidence>
<keyword evidence="5" id="KW-0067">ATP-binding</keyword>
<dbReference type="SUPFAM" id="SSF52540">
    <property type="entry name" value="P-loop containing nucleoside triphosphate hydrolases"/>
    <property type="match status" value="1"/>
</dbReference>
<dbReference type="GO" id="GO:0005524">
    <property type="term" value="F:ATP binding"/>
    <property type="evidence" value="ECO:0007669"/>
    <property type="project" value="UniProtKB-KW"/>
</dbReference>
<proteinExistence type="predicted"/>
<dbReference type="CDD" id="cd04095">
    <property type="entry name" value="CysN_NoDQ_III"/>
    <property type="match status" value="1"/>
</dbReference>
<dbReference type="InterPro" id="IPR009001">
    <property type="entry name" value="Transl_elong_EF1A/Init_IF2_C"/>
</dbReference>
<keyword evidence="4" id="KW-0547">Nucleotide-binding</keyword>
<evidence type="ECO:0000256" key="3">
    <source>
        <dbReference type="ARBA" id="ARBA00022695"/>
    </source>
</evidence>
<dbReference type="EMBL" id="SHLA01000001">
    <property type="protein sequence ID" value="RZU61304.1"/>
    <property type="molecule type" value="Genomic_DNA"/>
</dbReference>
<dbReference type="InterPro" id="IPR041757">
    <property type="entry name" value="CysN_GTP-bd"/>
</dbReference>
<gene>
    <name evidence="8" type="ORF">EV380_0872</name>
</gene>
<dbReference type="Pfam" id="PF22594">
    <property type="entry name" value="GTP-eEF1A_C"/>
    <property type="match status" value="1"/>
</dbReference>
<dbReference type="GO" id="GO:0006790">
    <property type="term" value="P:sulfur compound metabolic process"/>
    <property type="evidence" value="ECO:0007669"/>
    <property type="project" value="InterPro"/>
</dbReference>
<dbReference type="EC" id="2.7.7.4" evidence="1"/>
<dbReference type="SUPFAM" id="SSF50447">
    <property type="entry name" value="Translation proteins"/>
    <property type="match status" value="1"/>
</dbReference>
<dbReference type="PROSITE" id="PS00301">
    <property type="entry name" value="G_TR_1"/>
    <property type="match status" value="1"/>
</dbReference>
<dbReference type="InterPro" id="IPR054696">
    <property type="entry name" value="GTP-eEF1A_C"/>
</dbReference>
<evidence type="ECO:0000259" key="7">
    <source>
        <dbReference type="PROSITE" id="PS51722"/>
    </source>
</evidence>
<evidence type="ECO:0000313" key="9">
    <source>
        <dbReference type="Proteomes" id="UP000292685"/>
    </source>
</evidence>
<dbReference type="GO" id="GO:0004781">
    <property type="term" value="F:sulfate adenylyltransferase (ATP) activity"/>
    <property type="evidence" value="ECO:0007669"/>
    <property type="project" value="UniProtKB-EC"/>
</dbReference>
<dbReference type="PRINTS" id="PR00315">
    <property type="entry name" value="ELONGATNFCT"/>
</dbReference>
<dbReference type="Gene3D" id="2.40.30.10">
    <property type="entry name" value="Translation factors"/>
    <property type="match status" value="2"/>
</dbReference>
<dbReference type="InterPro" id="IPR011779">
    <property type="entry name" value="SO4_adenylTrfase_lsu"/>
</dbReference>
<sequence length="446" mass="46889">MAHGLFRLATAGSVDDGKSTLVGRLLHDAKAILADSLDDIRRVSAERGFGGDEPALDLALVTDGLRAEREQGITIDVAYRYFTTPARSFILADCPGHVQYTRNTVTGASTADAAVVLVDARNGVVEQTRRHLGVLGLLRVPQVIVAVNKMDLAGWDRGVYEGIRADVEAVAVELGISALSVIPVSALDGDFVVDRGASAPWYTGPTLLELLETLPVVVEQHVPRLDVQLVIRPQGALQPGYDAEEFRDFRGYAGTVSGGSLRVGDAVQVLSAGRPYAASVKGLRSTTGPVEAAHVGDAVVVELDTDIDIARGDTIVAGELPEPVREFAAEVCLLSDVPVTPGQRVLIKHGAQVVQAKVEGIDHVLRVSDFSKHPADRLGLNDLGLVRLRTAVPLAVTDYRDSRAAGSFLLIDPQDGTTLAAGMIESDAGAAHGAAAGRGVPEHAAA</sequence>
<keyword evidence="6" id="KW-0342">GTP-binding</keyword>
<dbReference type="PANTHER" id="PTHR23115">
    <property type="entry name" value="TRANSLATION FACTOR"/>
    <property type="match status" value="1"/>
</dbReference>
<dbReference type="NCBIfam" id="TIGR02034">
    <property type="entry name" value="CysN"/>
    <property type="match status" value="1"/>
</dbReference>
<feature type="domain" description="Tr-type G" evidence="7">
    <location>
        <begin position="3"/>
        <end position="221"/>
    </location>
</feature>
<dbReference type="SUPFAM" id="SSF50465">
    <property type="entry name" value="EF-Tu/eEF-1alpha/eIF2-gamma C-terminal domain"/>
    <property type="match status" value="1"/>
</dbReference>
<dbReference type="InterPro" id="IPR009000">
    <property type="entry name" value="Transl_B-barrel_sf"/>
</dbReference>
<dbReference type="InterPro" id="IPR044139">
    <property type="entry name" value="CysN_NoDQ_III"/>
</dbReference>
<dbReference type="InterPro" id="IPR000795">
    <property type="entry name" value="T_Tr_GTP-bd_dom"/>
</dbReference>
<dbReference type="Pfam" id="PF00009">
    <property type="entry name" value="GTP_EFTU"/>
    <property type="match status" value="1"/>
</dbReference>
<dbReference type="GO" id="GO:0003924">
    <property type="term" value="F:GTPase activity"/>
    <property type="evidence" value="ECO:0007669"/>
    <property type="project" value="InterPro"/>
</dbReference>
<name>A0A4Q8ABA4_9MICC</name>
<dbReference type="FunFam" id="3.40.50.300:FF:000119">
    <property type="entry name" value="Sulfate adenylyltransferase subunit 1"/>
    <property type="match status" value="1"/>
</dbReference>
<evidence type="ECO:0000256" key="2">
    <source>
        <dbReference type="ARBA" id="ARBA00022679"/>
    </source>
</evidence>
<evidence type="ECO:0000256" key="1">
    <source>
        <dbReference type="ARBA" id="ARBA00012391"/>
    </source>
</evidence>
<dbReference type="CDD" id="cd04166">
    <property type="entry name" value="CysN_ATPS"/>
    <property type="match status" value="1"/>
</dbReference>
<evidence type="ECO:0000256" key="4">
    <source>
        <dbReference type="ARBA" id="ARBA00022741"/>
    </source>
</evidence>
<dbReference type="Proteomes" id="UP000292685">
    <property type="component" value="Unassembled WGS sequence"/>
</dbReference>
<dbReference type="OrthoDB" id="9804504at2"/>
<dbReference type="InterPro" id="IPR050100">
    <property type="entry name" value="TRAFAC_GTPase_members"/>
</dbReference>
<evidence type="ECO:0000313" key="8">
    <source>
        <dbReference type="EMBL" id="RZU61304.1"/>
    </source>
</evidence>
<keyword evidence="3 8" id="KW-0548">Nucleotidyltransferase</keyword>
<comment type="caution">
    <text evidence="8">The sequence shown here is derived from an EMBL/GenBank/DDBJ whole genome shotgun (WGS) entry which is preliminary data.</text>
</comment>
<dbReference type="Gene3D" id="3.40.50.300">
    <property type="entry name" value="P-loop containing nucleotide triphosphate hydrolases"/>
    <property type="match status" value="1"/>
</dbReference>
<keyword evidence="9" id="KW-1185">Reference proteome</keyword>
<evidence type="ECO:0000256" key="5">
    <source>
        <dbReference type="ARBA" id="ARBA00022840"/>
    </source>
</evidence>